<dbReference type="PANTHER" id="PTHR39757:SF5">
    <property type="entry name" value="OS02G0190600 PROTEIN"/>
    <property type="match status" value="1"/>
</dbReference>
<organism evidence="2 3">
    <name type="scientific">Nocardia speluncae</name>
    <dbReference type="NCBI Taxonomy" id="419477"/>
    <lineage>
        <taxon>Bacteria</taxon>
        <taxon>Bacillati</taxon>
        <taxon>Actinomycetota</taxon>
        <taxon>Actinomycetes</taxon>
        <taxon>Mycobacteriales</taxon>
        <taxon>Nocardiaceae</taxon>
        <taxon>Nocardia</taxon>
    </lineage>
</organism>
<accession>A0A846X8C6</accession>
<feature type="compositionally biased region" description="Basic and acidic residues" evidence="1">
    <location>
        <begin position="14"/>
        <end position="39"/>
    </location>
</feature>
<keyword evidence="3" id="KW-1185">Reference proteome</keyword>
<gene>
    <name evidence="2" type="ORF">HGA13_03855</name>
</gene>
<evidence type="ECO:0000313" key="3">
    <source>
        <dbReference type="Proteomes" id="UP000565715"/>
    </source>
</evidence>
<feature type="region of interest" description="Disordered" evidence="1">
    <location>
        <begin position="12"/>
        <end position="39"/>
    </location>
</feature>
<protein>
    <submittedName>
        <fullName evidence="2">Lycopene cyclase</fullName>
    </submittedName>
</protein>
<dbReference type="PANTHER" id="PTHR39757">
    <property type="match status" value="1"/>
</dbReference>
<dbReference type="AlphaFoldDB" id="A0A846X8C6"/>
<reference evidence="2 3" key="1">
    <citation type="submission" date="2020-04" db="EMBL/GenBank/DDBJ databases">
        <title>MicrobeNet Type strains.</title>
        <authorList>
            <person name="Nicholson A.C."/>
        </authorList>
    </citation>
    <scope>NUCLEOTIDE SEQUENCE [LARGE SCALE GENOMIC DNA]</scope>
    <source>
        <strain evidence="2 3">DSM 45078</strain>
    </source>
</reference>
<dbReference type="Proteomes" id="UP000565715">
    <property type="component" value="Unassembled WGS sequence"/>
</dbReference>
<name>A0A846X8C6_9NOCA</name>
<dbReference type="SUPFAM" id="SSF51905">
    <property type="entry name" value="FAD/NAD(P)-binding domain"/>
    <property type="match status" value="1"/>
</dbReference>
<dbReference type="InterPro" id="IPR036188">
    <property type="entry name" value="FAD/NAD-bd_sf"/>
</dbReference>
<evidence type="ECO:0000313" key="2">
    <source>
        <dbReference type="EMBL" id="NKY32212.1"/>
    </source>
</evidence>
<proteinExistence type="predicted"/>
<dbReference type="EMBL" id="JAAXOO010000001">
    <property type="protein sequence ID" value="NKY32212.1"/>
    <property type="molecule type" value="Genomic_DNA"/>
</dbReference>
<comment type="caution">
    <text evidence="2">The sequence shown here is derived from an EMBL/GenBank/DDBJ whole genome shotgun (WGS) entry which is preliminary data.</text>
</comment>
<dbReference type="Pfam" id="PF05834">
    <property type="entry name" value="Lycopene_cycl"/>
    <property type="match status" value="1"/>
</dbReference>
<sequence>MTARHVGRIAVIRSRHDERATGPTETHHDARYPAETESSRPCFDPRVRADIVICGLGPAGRALAYRCLVRGMSVIVVDPNPRRHWRATYAAWTDELPAWLAGTTLAATVALPRAYGLRAHTIPRSYSVLDTGRLQRSLDITGATVLTGRATRLDRHIVTLDTGRTLQAERVIDARGLRRRPGRAEQTAYGLILDDPGPDEPALFMDWRADNGADPGSPRSFLYRIPIGGDRVLFEETCLVGAPPIDLGELARRLRCRLRARGIPVRGDEPVERVRFPVVGGAPRPGRFGAAGGYLHPATGYSVGAALAAAGDIADGHTRVPNAARAVYRLRRAGLRALLALPPSELPGFFDAFFELDINLQYAYLSGRADFAGTVAAMTRLFAGVPPGTRARLAAATLHLPPLSPPGSGSVIME</sequence>
<evidence type="ECO:0000256" key="1">
    <source>
        <dbReference type="SAM" id="MobiDB-lite"/>
    </source>
</evidence>